<reference evidence="1 2" key="1">
    <citation type="submission" date="2024-09" db="EMBL/GenBank/DDBJ databases">
        <authorList>
            <person name="Sun Q."/>
            <person name="Mori K."/>
        </authorList>
    </citation>
    <scope>NUCLEOTIDE SEQUENCE [LARGE SCALE GENOMIC DNA]</scope>
    <source>
        <strain evidence="1 2">NCAIM B.02301</strain>
    </source>
</reference>
<dbReference type="Proteomes" id="UP001589833">
    <property type="component" value="Unassembled WGS sequence"/>
</dbReference>
<evidence type="ECO:0000313" key="2">
    <source>
        <dbReference type="Proteomes" id="UP001589833"/>
    </source>
</evidence>
<sequence>MSIIQKITYTKIDFRKTVIGGIIVKKSLIKYLIVAVVLGLCTFNNSTEVKAKSHEQKQLEEFIKGNNYISAEEATKQYVQKIGKSINLPERLPFEPTHRFGIVDEEGRLKLHYMKYDGQKHTLDFIFYVMSESEIDTHVTSNDQMYKLSNGSEAYYRENPNDVLTLTLKKDGIGYSLGGSKTDNFNLEVLLDIAESI</sequence>
<name>A0ABV6NL05_9BACI</name>
<dbReference type="EMBL" id="JBHLTR010000062">
    <property type="protein sequence ID" value="MFC0561466.1"/>
    <property type="molecule type" value="Genomic_DNA"/>
</dbReference>
<comment type="caution">
    <text evidence="1">The sequence shown here is derived from an EMBL/GenBank/DDBJ whole genome shotgun (WGS) entry which is preliminary data.</text>
</comment>
<proteinExistence type="predicted"/>
<accession>A0ABV6NL05</accession>
<evidence type="ECO:0000313" key="1">
    <source>
        <dbReference type="EMBL" id="MFC0561466.1"/>
    </source>
</evidence>
<keyword evidence="2" id="KW-1185">Reference proteome</keyword>
<protein>
    <submittedName>
        <fullName evidence="1">Autoinducer</fullName>
    </submittedName>
</protein>
<gene>
    <name evidence="1" type="ORF">ACFFH4_21340</name>
</gene>
<organism evidence="1 2">
    <name type="scientific">Halalkalibacter alkalisediminis</name>
    <dbReference type="NCBI Taxonomy" id="935616"/>
    <lineage>
        <taxon>Bacteria</taxon>
        <taxon>Bacillati</taxon>
        <taxon>Bacillota</taxon>
        <taxon>Bacilli</taxon>
        <taxon>Bacillales</taxon>
        <taxon>Bacillaceae</taxon>
        <taxon>Halalkalibacter</taxon>
    </lineage>
</organism>
<dbReference type="RefSeq" id="WP_273848422.1">
    <property type="nucleotide sequence ID" value="NZ_JAQQWT010000085.1"/>
</dbReference>